<dbReference type="Proteomes" id="UP000185207">
    <property type="component" value="Unassembled WGS sequence"/>
</dbReference>
<organism evidence="2 3">
    <name type="scientific">Epilithonimonas zeae</name>
    <dbReference type="NCBI Taxonomy" id="1416779"/>
    <lineage>
        <taxon>Bacteria</taxon>
        <taxon>Pseudomonadati</taxon>
        <taxon>Bacteroidota</taxon>
        <taxon>Flavobacteriia</taxon>
        <taxon>Flavobacteriales</taxon>
        <taxon>Weeksellaceae</taxon>
        <taxon>Chryseobacterium group</taxon>
        <taxon>Epilithonimonas</taxon>
    </lineage>
</organism>
<name>A0A1N6GG31_9FLAO</name>
<keyword evidence="1" id="KW-1133">Transmembrane helix</keyword>
<dbReference type="STRING" id="1416779.SAMN05444409_1827"/>
<protein>
    <submittedName>
        <fullName evidence="2">Uncharacterized protein</fullName>
    </submittedName>
</protein>
<proteinExistence type="predicted"/>
<feature type="transmembrane region" description="Helical" evidence="1">
    <location>
        <begin position="51"/>
        <end position="72"/>
    </location>
</feature>
<dbReference type="RefSeq" id="WP_074234873.1">
    <property type="nucleotide sequence ID" value="NZ_FSRK01000001.1"/>
</dbReference>
<evidence type="ECO:0000313" key="2">
    <source>
        <dbReference type="EMBL" id="SIO06446.1"/>
    </source>
</evidence>
<evidence type="ECO:0000256" key="1">
    <source>
        <dbReference type="SAM" id="Phobius"/>
    </source>
</evidence>
<keyword evidence="3" id="KW-1185">Reference proteome</keyword>
<reference evidence="3" key="1">
    <citation type="submission" date="2016-11" db="EMBL/GenBank/DDBJ databases">
        <authorList>
            <person name="Varghese N."/>
            <person name="Submissions S."/>
        </authorList>
    </citation>
    <scope>NUCLEOTIDE SEQUENCE [LARGE SCALE GENOMIC DNA]</scope>
    <source>
        <strain evidence="3">DSM 27623</strain>
    </source>
</reference>
<dbReference type="EMBL" id="FSRK01000001">
    <property type="protein sequence ID" value="SIO06446.1"/>
    <property type="molecule type" value="Genomic_DNA"/>
</dbReference>
<sequence>MRKYQETIYKIILIFSGLINLFLLVLLFFVLRDSLSGTGNYFLILEGKSLWYFIGVIVAYTIVNSIFIINLFKKTSDIGHQTPDIE</sequence>
<accession>A0A1N6GG31</accession>
<gene>
    <name evidence="2" type="ORF">SAMN05444409_1827</name>
</gene>
<keyword evidence="1" id="KW-0812">Transmembrane</keyword>
<keyword evidence="1" id="KW-0472">Membrane</keyword>
<dbReference type="OrthoDB" id="1263634at2"/>
<evidence type="ECO:0000313" key="3">
    <source>
        <dbReference type="Proteomes" id="UP000185207"/>
    </source>
</evidence>
<dbReference type="AlphaFoldDB" id="A0A1N6GG31"/>
<feature type="transmembrane region" description="Helical" evidence="1">
    <location>
        <begin position="12"/>
        <end position="31"/>
    </location>
</feature>